<gene>
    <name evidence="4" type="ORF">JGS22_011800</name>
</gene>
<organism evidence="4 5">
    <name type="scientific">Streptomyces tardus</name>
    <dbReference type="NCBI Taxonomy" id="2780544"/>
    <lineage>
        <taxon>Bacteria</taxon>
        <taxon>Bacillati</taxon>
        <taxon>Actinomycetota</taxon>
        <taxon>Actinomycetes</taxon>
        <taxon>Kitasatosporales</taxon>
        <taxon>Streptomycetaceae</taxon>
        <taxon>Streptomyces</taxon>
    </lineage>
</organism>
<evidence type="ECO:0000313" key="4">
    <source>
        <dbReference type="EMBL" id="MBU7598279.1"/>
    </source>
</evidence>
<dbReference type="Gene3D" id="3.40.50.11710">
    <property type="entry name" value="Cyclodipeptide synthase"/>
    <property type="match status" value="1"/>
</dbReference>
<dbReference type="Pfam" id="PF16715">
    <property type="entry name" value="CDPS"/>
    <property type="match status" value="1"/>
</dbReference>
<accession>A0A949N4U3</accession>
<evidence type="ECO:0000313" key="5">
    <source>
        <dbReference type="Proteomes" id="UP000694501"/>
    </source>
</evidence>
<dbReference type="NCBIfam" id="TIGR04539">
    <property type="entry name" value="tRNA_cyclodipep"/>
    <property type="match status" value="1"/>
</dbReference>
<evidence type="ECO:0000256" key="2">
    <source>
        <dbReference type="ARBA" id="ARBA00022679"/>
    </source>
</evidence>
<dbReference type="InterPro" id="IPR038622">
    <property type="entry name" value="CDPS_sf"/>
</dbReference>
<keyword evidence="2" id="KW-0808">Transferase</keyword>
<keyword evidence="5" id="KW-1185">Reference proteome</keyword>
<dbReference type="AlphaFoldDB" id="A0A949N4U3"/>
<proteinExistence type="inferred from homology"/>
<dbReference type="InterPro" id="IPR030903">
    <property type="entry name" value="CDPS"/>
</dbReference>
<evidence type="ECO:0000256" key="1">
    <source>
        <dbReference type="ARBA" id="ARBA00006034"/>
    </source>
</evidence>
<comment type="similarity">
    <text evidence="1">Belongs to the CDPS family.</text>
</comment>
<dbReference type="RefSeq" id="WP_211041249.1">
    <property type="nucleotide sequence ID" value="NZ_JAELVF020000001.1"/>
</dbReference>
<dbReference type="EMBL" id="JAELVF020000001">
    <property type="protein sequence ID" value="MBU7598279.1"/>
    <property type="molecule type" value="Genomic_DNA"/>
</dbReference>
<dbReference type="GO" id="GO:0016755">
    <property type="term" value="F:aminoacyltransferase activity"/>
    <property type="evidence" value="ECO:0007669"/>
    <property type="project" value="InterPro"/>
</dbReference>
<protein>
    <recommendedName>
        <fullName evidence="3">Cyclodipeptide synthase</fullName>
    </recommendedName>
</protein>
<sequence>MSTTVHADTSSFLTSPATDNCRDIHRRGRHVLLGVSPFNSRFSDAYIARLVRWAHAAFARVDVLLAGERTAALQLEALGTPEGKARYKARRAIRRNRRSVEEALVRLNVRSGEIGVHQISDFEEQSAYRRFLALATTAYERDPAFRGACLEMAAKAVLGRLRTVHGRTTPVTAAQAEHAAPYVLAELPFFLHTPALLGVEESLLAYHQRWELGERIFAGSFTLTAGPHQGYLTVTEDASAGI</sequence>
<evidence type="ECO:0000256" key="3">
    <source>
        <dbReference type="ARBA" id="ARBA00030771"/>
    </source>
</evidence>
<reference evidence="4" key="1">
    <citation type="submission" date="2021-06" db="EMBL/GenBank/DDBJ databases">
        <title>Sequencing of actinobacteria type strains.</title>
        <authorList>
            <person name="Nguyen G.-S."/>
            <person name="Wentzel A."/>
        </authorList>
    </citation>
    <scope>NUCLEOTIDE SEQUENCE</scope>
    <source>
        <strain evidence="4">P38-E01</strain>
    </source>
</reference>
<dbReference type="Proteomes" id="UP000694501">
    <property type="component" value="Unassembled WGS sequence"/>
</dbReference>
<comment type="caution">
    <text evidence="4">The sequence shown here is derived from an EMBL/GenBank/DDBJ whole genome shotgun (WGS) entry which is preliminary data.</text>
</comment>
<name>A0A949N4U3_9ACTN</name>